<dbReference type="GO" id="GO:0030288">
    <property type="term" value="C:outer membrane-bounded periplasmic space"/>
    <property type="evidence" value="ECO:0007669"/>
    <property type="project" value="TreeGrafter"/>
</dbReference>
<evidence type="ECO:0000256" key="3">
    <source>
        <dbReference type="ARBA" id="ARBA00022692"/>
    </source>
</evidence>
<name>A0A2T1K878_9GAMM</name>
<dbReference type="OrthoDB" id="6194582at2"/>
<evidence type="ECO:0000256" key="4">
    <source>
        <dbReference type="ARBA" id="ARBA00022989"/>
    </source>
</evidence>
<comment type="subunit">
    <text evidence="6">Component of the lipopolysaccharide transport and assembly complex. Interacts with LptA and the LptBFG transporter complex.</text>
</comment>
<dbReference type="GO" id="GO:0015221">
    <property type="term" value="F:lipopolysaccharide transmembrane transporter activity"/>
    <property type="evidence" value="ECO:0007669"/>
    <property type="project" value="InterPro"/>
</dbReference>
<dbReference type="GO" id="GO:0017089">
    <property type="term" value="F:glycolipid transfer activity"/>
    <property type="evidence" value="ECO:0007669"/>
    <property type="project" value="TreeGrafter"/>
</dbReference>
<organism evidence="7 8">
    <name type="scientific">Marinobacter fuscus</name>
    <dbReference type="NCBI Taxonomy" id="2109942"/>
    <lineage>
        <taxon>Bacteria</taxon>
        <taxon>Pseudomonadati</taxon>
        <taxon>Pseudomonadota</taxon>
        <taxon>Gammaproteobacteria</taxon>
        <taxon>Pseudomonadales</taxon>
        <taxon>Marinobacteraceae</taxon>
        <taxon>Marinobacter</taxon>
    </lineage>
</organism>
<evidence type="ECO:0000256" key="5">
    <source>
        <dbReference type="ARBA" id="ARBA00023136"/>
    </source>
</evidence>
<gene>
    <name evidence="6 7" type="primary">lptC</name>
    <name evidence="7" type="ORF">C7H09_11500</name>
</gene>
<dbReference type="RefSeq" id="WP_106762723.1">
    <property type="nucleotide sequence ID" value="NZ_PXNP01000085.1"/>
</dbReference>
<dbReference type="GO" id="GO:0005886">
    <property type="term" value="C:plasma membrane"/>
    <property type="evidence" value="ECO:0007669"/>
    <property type="project" value="UniProtKB-SubCell"/>
</dbReference>
<dbReference type="InterPro" id="IPR052363">
    <property type="entry name" value="LPS_export_LptC"/>
</dbReference>
<evidence type="ECO:0000313" key="8">
    <source>
        <dbReference type="Proteomes" id="UP000239866"/>
    </source>
</evidence>
<comment type="caution">
    <text evidence="7">The sequence shown here is derived from an EMBL/GenBank/DDBJ whole genome shotgun (WGS) entry which is preliminary data.</text>
</comment>
<dbReference type="PANTHER" id="PTHR37481">
    <property type="entry name" value="LIPOPOLYSACCHARIDE EXPORT SYSTEM PROTEIN LPTC"/>
    <property type="match status" value="1"/>
</dbReference>
<keyword evidence="1 6" id="KW-1003">Cell membrane</keyword>
<dbReference type="PANTHER" id="PTHR37481:SF1">
    <property type="entry name" value="LIPOPOLYSACCHARIDE EXPORT SYSTEM PROTEIN LPTC"/>
    <property type="match status" value="1"/>
</dbReference>
<dbReference type="InterPro" id="IPR010664">
    <property type="entry name" value="LipoPS_assembly_LptC-rel"/>
</dbReference>
<dbReference type="EMBL" id="PXNP01000085">
    <property type="protein sequence ID" value="PSF05963.1"/>
    <property type="molecule type" value="Genomic_DNA"/>
</dbReference>
<comment type="function">
    <text evidence="6">Involved in the assembly of lipopolysaccharide (LPS). Required for the translocation of LPS from the inner membrane to the outer membrane. Facilitates the transfer of LPS from the inner membrane to the periplasmic protein LptA. Could be a docking site for LptA.</text>
</comment>
<dbReference type="AlphaFoldDB" id="A0A2T1K878"/>
<dbReference type="NCBIfam" id="TIGR04409">
    <property type="entry name" value="LptC_YrbK"/>
    <property type="match status" value="1"/>
</dbReference>
<keyword evidence="5 6" id="KW-0472">Membrane</keyword>
<evidence type="ECO:0000256" key="1">
    <source>
        <dbReference type="ARBA" id="ARBA00022475"/>
    </source>
</evidence>
<comment type="subcellular location">
    <subcellularLocation>
        <location evidence="6">Cell inner membrane</location>
        <topology evidence="6">Single-pass membrane protein</topology>
    </subcellularLocation>
</comment>
<reference evidence="7 8" key="1">
    <citation type="submission" date="2018-03" db="EMBL/GenBank/DDBJ databases">
        <title>Marinobacter brunus sp. nov., a marine bacterium of Gamma-proteobacteria isolated from the surface seawater of the South China Sea.</title>
        <authorList>
            <person name="Cheng H."/>
            <person name="Wu Y.-H."/>
            <person name="Xamxidin M."/>
            <person name="Xu X.-W."/>
        </authorList>
    </citation>
    <scope>NUCLEOTIDE SEQUENCE [LARGE SCALE GENOMIC DNA]</scope>
    <source>
        <strain evidence="7 8">NH169-3</strain>
    </source>
</reference>
<dbReference type="Pfam" id="PF06835">
    <property type="entry name" value="LptC"/>
    <property type="match status" value="1"/>
</dbReference>
<proteinExistence type="inferred from homology"/>
<dbReference type="Proteomes" id="UP000239866">
    <property type="component" value="Unassembled WGS sequence"/>
</dbReference>
<evidence type="ECO:0000256" key="2">
    <source>
        <dbReference type="ARBA" id="ARBA00022519"/>
    </source>
</evidence>
<evidence type="ECO:0000313" key="7">
    <source>
        <dbReference type="EMBL" id="PSF05963.1"/>
    </source>
</evidence>
<keyword evidence="3 6" id="KW-0812">Transmembrane</keyword>
<keyword evidence="4 6" id="KW-1133">Transmembrane helix</keyword>
<accession>A0A2T1K878</accession>
<protein>
    <recommendedName>
        <fullName evidence="6">Lipopolysaccharide export system protein LptC</fullName>
    </recommendedName>
</protein>
<sequence>MIRDLLTGHNGKPRLRMLALAGTLAATVFLMWQSDAPVSLRDDGSDLRGSAEPDGFVINGQYRSWNEQGKLAIQLNSPRIEQFDHSGVARIVQPRARLSGQKNADPWLIEADEGSLQQATERLELTGNVQLIHQLGDQQARLETEALTLDNQAGTIATDQPVVITEPHGVTRSTGMKAWIDERILELHSRVEGHYETAR</sequence>
<dbReference type="InterPro" id="IPR026265">
    <property type="entry name" value="LptC"/>
</dbReference>
<keyword evidence="2 6" id="KW-0997">Cell inner membrane</keyword>
<evidence type="ECO:0000256" key="6">
    <source>
        <dbReference type="HAMAP-Rule" id="MF_01915"/>
    </source>
</evidence>
<dbReference type="Gene3D" id="2.60.450.10">
    <property type="entry name" value="Lipopolysaccharide (LPS) transport protein A like domain"/>
    <property type="match status" value="1"/>
</dbReference>
<dbReference type="HAMAP" id="MF_01915">
    <property type="entry name" value="LPS_assembly_LptC"/>
    <property type="match status" value="1"/>
</dbReference>
<dbReference type="GO" id="GO:0043165">
    <property type="term" value="P:Gram-negative-bacterium-type cell outer membrane assembly"/>
    <property type="evidence" value="ECO:0007669"/>
    <property type="project" value="UniProtKB-UniRule"/>
</dbReference>
<comment type="similarity">
    <text evidence="6">Belongs to the LptC family.</text>
</comment>
<keyword evidence="8" id="KW-1185">Reference proteome</keyword>